<name>R7VBR4_CAPTE</name>
<keyword evidence="4" id="KW-1185">Reference proteome</keyword>
<feature type="non-terminal residue" evidence="2">
    <location>
        <position position="1"/>
    </location>
</feature>
<dbReference type="PANTHER" id="PTHR43658:SF8">
    <property type="entry name" value="17-BETA-HYDROXYSTEROID DEHYDROGENASE 14-RELATED"/>
    <property type="match status" value="1"/>
</dbReference>
<evidence type="ECO:0000256" key="1">
    <source>
        <dbReference type="ARBA" id="ARBA00023002"/>
    </source>
</evidence>
<dbReference type="PANTHER" id="PTHR43658">
    <property type="entry name" value="SHORT-CHAIN DEHYDROGENASE/REDUCTASE"/>
    <property type="match status" value="1"/>
</dbReference>
<dbReference type="PROSITE" id="PS00061">
    <property type="entry name" value="ADH_SHORT"/>
    <property type="match status" value="1"/>
</dbReference>
<dbReference type="EnsemblMetazoa" id="CapteT105919">
    <property type="protein sequence ID" value="CapteP105919"/>
    <property type="gene ID" value="CapteG105919"/>
</dbReference>
<reference evidence="2 4" key="2">
    <citation type="journal article" date="2013" name="Nature">
        <title>Insights into bilaterian evolution from three spiralian genomes.</title>
        <authorList>
            <person name="Simakov O."/>
            <person name="Marletaz F."/>
            <person name="Cho S.J."/>
            <person name="Edsinger-Gonzales E."/>
            <person name="Havlak P."/>
            <person name="Hellsten U."/>
            <person name="Kuo D.H."/>
            <person name="Larsson T."/>
            <person name="Lv J."/>
            <person name="Arendt D."/>
            <person name="Savage R."/>
            <person name="Osoegawa K."/>
            <person name="de Jong P."/>
            <person name="Grimwood J."/>
            <person name="Chapman J.A."/>
            <person name="Shapiro H."/>
            <person name="Aerts A."/>
            <person name="Otillar R.P."/>
            <person name="Terry A.Y."/>
            <person name="Boore J.L."/>
            <person name="Grigoriev I.V."/>
            <person name="Lindberg D.R."/>
            <person name="Seaver E.C."/>
            <person name="Weisblat D.A."/>
            <person name="Putnam N.H."/>
            <person name="Rokhsar D.S."/>
        </authorList>
    </citation>
    <scope>NUCLEOTIDE SEQUENCE</scope>
    <source>
        <strain evidence="2 4">I ESC-2004</strain>
    </source>
</reference>
<proteinExistence type="predicted"/>
<dbReference type="AlphaFoldDB" id="R7VBR4"/>
<dbReference type="GO" id="GO:0006706">
    <property type="term" value="P:steroid catabolic process"/>
    <property type="evidence" value="ECO:0007669"/>
    <property type="project" value="TreeGrafter"/>
</dbReference>
<dbReference type="InterPro" id="IPR036291">
    <property type="entry name" value="NAD(P)-bd_dom_sf"/>
</dbReference>
<dbReference type="EMBL" id="AMQN01004340">
    <property type="status" value="NOT_ANNOTATED_CDS"/>
    <property type="molecule type" value="Genomic_DNA"/>
</dbReference>
<evidence type="ECO:0000313" key="4">
    <source>
        <dbReference type="Proteomes" id="UP000014760"/>
    </source>
</evidence>
<reference evidence="3" key="3">
    <citation type="submission" date="2015-06" db="UniProtKB">
        <authorList>
            <consortium name="EnsemblMetazoa"/>
        </authorList>
    </citation>
    <scope>IDENTIFICATION</scope>
</reference>
<dbReference type="InterPro" id="IPR020904">
    <property type="entry name" value="Sc_DH/Rdtase_CS"/>
</dbReference>
<dbReference type="Proteomes" id="UP000014760">
    <property type="component" value="Unassembled WGS sequence"/>
</dbReference>
<evidence type="ECO:0000313" key="2">
    <source>
        <dbReference type="EMBL" id="ELU16268.1"/>
    </source>
</evidence>
<dbReference type="GO" id="GO:0004303">
    <property type="term" value="F:estradiol 17-beta-dehydrogenase [NAD(P)+] activity"/>
    <property type="evidence" value="ECO:0007669"/>
    <property type="project" value="TreeGrafter"/>
</dbReference>
<dbReference type="PRINTS" id="PR00081">
    <property type="entry name" value="GDHRDH"/>
</dbReference>
<protein>
    <recommendedName>
        <fullName evidence="5">17-beta-hydroxysteroid dehydrogenase 14</fullName>
    </recommendedName>
</protein>
<evidence type="ECO:0008006" key="5">
    <source>
        <dbReference type="Google" id="ProtNLM"/>
    </source>
</evidence>
<gene>
    <name evidence="2" type="ORF">CAPTEDRAFT_105919</name>
</gene>
<sequence length="256" mass="27741">TKQINFVLLNVSVSEGSNVVFCARGEAAGKALEAEVNAQGHSGKCHFVVCDLTKEEDIKAMVAKTVELYGRIDCLINNAGQHPDHKDLEDWTLTEFMTLFQMNVSSYFLTAKYAMPHLRKVQGCVINDSSLVAQIGQVGAVPYVTTKGAITAMTRAMAVDEAKHEVRVNTISPGNVWTPMWEGIAIRSGCPGPFIESGRDAQLLGRFGTIEEAGYLCLYLAAEGTFLTGADIPLSGGAELNYGRKNRRRASSGVYD</sequence>
<dbReference type="OMA" id="IDWDQNV"/>
<keyword evidence="1" id="KW-0560">Oxidoreductase</keyword>
<dbReference type="STRING" id="283909.R7VBR4"/>
<dbReference type="SUPFAM" id="SSF51735">
    <property type="entry name" value="NAD(P)-binding Rossmann-fold domains"/>
    <property type="match status" value="1"/>
</dbReference>
<dbReference type="Gene3D" id="3.40.50.720">
    <property type="entry name" value="NAD(P)-binding Rossmann-like Domain"/>
    <property type="match status" value="1"/>
</dbReference>
<dbReference type="PRINTS" id="PR00080">
    <property type="entry name" value="SDRFAMILY"/>
</dbReference>
<dbReference type="Pfam" id="PF13561">
    <property type="entry name" value="adh_short_C2"/>
    <property type="match status" value="1"/>
</dbReference>
<dbReference type="InterPro" id="IPR002347">
    <property type="entry name" value="SDR_fam"/>
</dbReference>
<dbReference type="EMBL" id="KB293237">
    <property type="protein sequence ID" value="ELU16268.1"/>
    <property type="molecule type" value="Genomic_DNA"/>
</dbReference>
<reference evidence="4" key="1">
    <citation type="submission" date="2012-12" db="EMBL/GenBank/DDBJ databases">
        <authorList>
            <person name="Hellsten U."/>
            <person name="Grimwood J."/>
            <person name="Chapman J.A."/>
            <person name="Shapiro H."/>
            <person name="Aerts A."/>
            <person name="Otillar R.P."/>
            <person name="Terry A.Y."/>
            <person name="Boore J.L."/>
            <person name="Simakov O."/>
            <person name="Marletaz F."/>
            <person name="Cho S.-J."/>
            <person name="Edsinger-Gonzales E."/>
            <person name="Havlak P."/>
            <person name="Kuo D.-H."/>
            <person name="Larsson T."/>
            <person name="Lv J."/>
            <person name="Arendt D."/>
            <person name="Savage R."/>
            <person name="Osoegawa K."/>
            <person name="de Jong P."/>
            <person name="Lindberg D.R."/>
            <person name="Seaver E.C."/>
            <person name="Weisblat D.A."/>
            <person name="Putnam N.H."/>
            <person name="Grigoriev I.V."/>
            <person name="Rokhsar D.S."/>
        </authorList>
    </citation>
    <scope>NUCLEOTIDE SEQUENCE</scope>
    <source>
        <strain evidence="4">I ESC-2004</strain>
    </source>
</reference>
<organism evidence="2">
    <name type="scientific">Capitella teleta</name>
    <name type="common">Polychaete worm</name>
    <dbReference type="NCBI Taxonomy" id="283909"/>
    <lineage>
        <taxon>Eukaryota</taxon>
        <taxon>Metazoa</taxon>
        <taxon>Spiralia</taxon>
        <taxon>Lophotrochozoa</taxon>
        <taxon>Annelida</taxon>
        <taxon>Polychaeta</taxon>
        <taxon>Sedentaria</taxon>
        <taxon>Scolecida</taxon>
        <taxon>Capitellidae</taxon>
        <taxon>Capitella</taxon>
    </lineage>
</organism>
<dbReference type="HOGENOM" id="CLU_010194_1_0_1"/>
<dbReference type="GO" id="GO:0005829">
    <property type="term" value="C:cytosol"/>
    <property type="evidence" value="ECO:0007669"/>
    <property type="project" value="TreeGrafter"/>
</dbReference>
<accession>R7VBR4</accession>
<dbReference type="OrthoDB" id="47007at2759"/>
<evidence type="ECO:0000313" key="3">
    <source>
        <dbReference type="EnsemblMetazoa" id="CapteP105919"/>
    </source>
</evidence>